<evidence type="ECO:0000313" key="2">
    <source>
        <dbReference type="EMBL" id="CCG82466.1"/>
    </source>
</evidence>
<protein>
    <submittedName>
        <fullName evidence="2">Uncharacterized protein</fullName>
    </submittedName>
</protein>
<comment type="caution">
    <text evidence="2">The sequence shown here is derived from an EMBL/GenBank/DDBJ whole genome shotgun (WGS) entry which is preliminary data.</text>
</comment>
<organism evidence="2 3">
    <name type="scientific">Taphrina deformans (strain PYCC 5710 / ATCC 11124 / CBS 356.35 / IMI 108563 / JCM 9778 / NBRC 8474)</name>
    <name type="common">Peach leaf curl fungus</name>
    <name type="synonym">Lalaria deformans</name>
    <dbReference type="NCBI Taxonomy" id="1097556"/>
    <lineage>
        <taxon>Eukaryota</taxon>
        <taxon>Fungi</taxon>
        <taxon>Dikarya</taxon>
        <taxon>Ascomycota</taxon>
        <taxon>Taphrinomycotina</taxon>
        <taxon>Taphrinomycetes</taxon>
        <taxon>Taphrinales</taxon>
        <taxon>Taphrinaceae</taxon>
        <taxon>Taphrina</taxon>
    </lineage>
</organism>
<feature type="region of interest" description="Disordered" evidence="1">
    <location>
        <begin position="27"/>
        <end position="91"/>
    </location>
</feature>
<sequence>MSSEDALNAVNLNTIDSTPLRLQKFKRKQIEDDCTPKSRHIDKRLPQGSIDPKEATKPSSPVKEHVACDRSPVEDGTPRTATAAQTQGRQDVFAIQEERFDGATSVGSILSQPDFSVSVSRAAENDSEEDLHSDGEHTPRHEGRTSVDGSDGENVVTSARASVRSMSQNSVGDPSDEDTPVRARPQQSAVPSTTSPTRTPRLRDFLMPLNTPRSIVDSALRGRQSTATKEPSRGYPMFTEADLISFQTPAPKNHLDPQSRLRHFKTESGEDMLLDMTPRVYSPKSIPKVRVQKSSSTALSATIEHMNKEL</sequence>
<gene>
    <name evidence="2" type="ORF">TAPDE_002473</name>
</gene>
<accession>R4X9M6</accession>
<dbReference type="VEuPathDB" id="FungiDB:TAPDE_002473"/>
<reference evidence="2 3" key="1">
    <citation type="journal article" date="2013" name="MBio">
        <title>Genome sequencing of the plant pathogen Taphrina deformans, the causal agent of peach leaf curl.</title>
        <authorList>
            <person name="Cisse O.H."/>
            <person name="Almeida J.M.G.C.F."/>
            <person name="Fonseca A."/>
            <person name="Kumar A.A."/>
            <person name="Salojaervi J."/>
            <person name="Overmyer K."/>
            <person name="Hauser P.M."/>
            <person name="Pagni M."/>
        </authorList>
    </citation>
    <scope>NUCLEOTIDE SEQUENCE [LARGE SCALE GENOMIC DNA]</scope>
    <source>
        <strain evidence="3">PYCC 5710 / ATCC 11124 / CBS 356.35 / IMI 108563 / JCM 9778 / NBRC 8474</strain>
    </source>
</reference>
<dbReference type="AlphaFoldDB" id="R4X9M6"/>
<evidence type="ECO:0000256" key="1">
    <source>
        <dbReference type="SAM" id="MobiDB-lite"/>
    </source>
</evidence>
<keyword evidence="3" id="KW-1185">Reference proteome</keyword>
<proteinExistence type="predicted"/>
<dbReference type="Proteomes" id="UP000013776">
    <property type="component" value="Unassembled WGS sequence"/>
</dbReference>
<feature type="region of interest" description="Disordered" evidence="1">
    <location>
        <begin position="117"/>
        <end position="204"/>
    </location>
</feature>
<dbReference type="EMBL" id="CAHR02000086">
    <property type="protein sequence ID" value="CCG82466.1"/>
    <property type="molecule type" value="Genomic_DNA"/>
</dbReference>
<feature type="region of interest" description="Disordered" evidence="1">
    <location>
        <begin position="285"/>
        <end position="310"/>
    </location>
</feature>
<feature type="compositionally biased region" description="Polar residues" evidence="1">
    <location>
        <begin position="79"/>
        <end position="89"/>
    </location>
</feature>
<feature type="compositionally biased region" description="Basic and acidic residues" evidence="1">
    <location>
        <begin position="130"/>
        <end position="145"/>
    </location>
</feature>
<evidence type="ECO:0000313" key="3">
    <source>
        <dbReference type="Proteomes" id="UP000013776"/>
    </source>
</evidence>
<feature type="compositionally biased region" description="Basic and acidic residues" evidence="1">
    <location>
        <begin position="51"/>
        <end position="77"/>
    </location>
</feature>
<feature type="compositionally biased region" description="Polar residues" evidence="1">
    <location>
        <begin position="155"/>
        <end position="172"/>
    </location>
</feature>
<name>R4X9M6_TAPDE</name>